<dbReference type="InParanoid" id="A0A540V903"/>
<evidence type="ECO:0000313" key="2">
    <source>
        <dbReference type="EMBL" id="TQE93257.1"/>
    </source>
</evidence>
<keyword evidence="3" id="KW-1185">Reference proteome</keyword>
<dbReference type="Proteomes" id="UP000317371">
    <property type="component" value="Unassembled WGS sequence"/>
</dbReference>
<feature type="transmembrane region" description="Helical" evidence="1">
    <location>
        <begin position="424"/>
        <end position="443"/>
    </location>
</feature>
<comment type="caution">
    <text evidence="2">The sequence shown here is derived from an EMBL/GenBank/DDBJ whole genome shotgun (WGS) entry which is preliminary data.</text>
</comment>
<dbReference type="InterPro" id="IPR018650">
    <property type="entry name" value="STSV1_Orf64"/>
</dbReference>
<name>A0A540V903_9CHLR</name>
<dbReference type="AlphaFoldDB" id="A0A540V903"/>
<proteinExistence type="predicted"/>
<sequence length="897" mass="98793">MAAVSLARLLRKLLDALDIYRAALVMGVLLYVWIFTHLAWAQHAGLRTHKADLGQIDQAVWNSSRGRFVESTDYGFIASRLTDHVEPILALISPIYWVWDDVRALLLLQVLFVAVGAWPVYELALRQLDALLSPDRGARIWHLEPLRRLTRPLALSLAMAYLLAPQLQSAVLTEFHAAPLAAPFILWAFWAVERGRWYQFVLAALLVASVKEEMALLAAGLGAWAVWRLLLRRWSGAAARGTTVSWIALASALGVMVLSLAWFYLATFVIVPAHAATVYGVAASSYFQRYGALGDSPADILRSFFTRPELVWQIATEPARLAYLRGLLAPFGFLALLAPEILLLSAPLLLANLLSAYPAQYYGEFHYSAPLVPYVAVAAAYGLGRLWRILGRRLDRRSADFQHLPAASPLVMALMAFWRNSRLTLRPLLATLLCLWILGWALATYGQAGRGPLGGRYDPTPITTHARLLSRFLAQIPADAAVTATAAVHPHLSHRRFVYQFPIGLEPPSPEGSRAEWALLDVTTATDMAPGDVKARVEAMLAGEWGVVDGADGYLLLRKGDPDKQIPNAFYDFARAPRPSGDLPLDTSRLTLVSVAARDWPRWRQTTLELRWYVGPDFDPAAWPDLPQLEVWTPAGDRVYTLSDALPPALVWYPPDRWRPGETVRVTTLPLYLPRSWGVVIPPSEAVAIVPSLALAQSTEGTLVAAYRRMPGEGLVGLSKAEVESEAPEALLATLFGEPQAADSVTFQAGDGRLQAWAWLEEGPVWPGRDIHLWIQWRGQRWPDGYTVFVHVRRAGETVAQADGPPRLVVPLAAAELLPRQGFLHDWRAVPLPAHVQAGERLQVVVGLYDPVQGGRAMLALPDGQRVDAWVVGEIQVEAPPMPDQACALIPATCASQ</sequence>
<feature type="transmembrane region" description="Helical" evidence="1">
    <location>
        <begin position="371"/>
        <end position="389"/>
    </location>
</feature>
<accession>A0A540V903</accession>
<protein>
    <submittedName>
        <fullName evidence="2">DUF2079 domain-containing protein</fullName>
    </submittedName>
</protein>
<dbReference type="Pfam" id="PF09852">
    <property type="entry name" value="DUF2079"/>
    <property type="match status" value="1"/>
</dbReference>
<keyword evidence="1" id="KW-1133">Transmembrane helix</keyword>
<evidence type="ECO:0000256" key="1">
    <source>
        <dbReference type="SAM" id="Phobius"/>
    </source>
</evidence>
<organism evidence="2 3">
    <name type="scientific">Litorilinea aerophila</name>
    <dbReference type="NCBI Taxonomy" id="1204385"/>
    <lineage>
        <taxon>Bacteria</taxon>
        <taxon>Bacillati</taxon>
        <taxon>Chloroflexota</taxon>
        <taxon>Caldilineae</taxon>
        <taxon>Caldilineales</taxon>
        <taxon>Caldilineaceae</taxon>
        <taxon>Litorilinea</taxon>
    </lineage>
</organism>
<evidence type="ECO:0000313" key="3">
    <source>
        <dbReference type="Proteomes" id="UP000317371"/>
    </source>
</evidence>
<feature type="transmembrane region" description="Helical" evidence="1">
    <location>
        <begin position="202"/>
        <end position="226"/>
    </location>
</feature>
<keyword evidence="1" id="KW-0812">Transmembrane</keyword>
<dbReference type="OrthoDB" id="5240834at2"/>
<feature type="transmembrane region" description="Helical" evidence="1">
    <location>
        <begin position="327"/>
        <end position="351"/>
    </location>
</feature>
<feature type="transmembrane region" description="Helical" evidence="1">
    <location>
        <begin position="170"/>
        <end position="190"/>
    </location>
</feature>
<feature type="transmembrane region" description="Helical" evidence="1">
    <location>
        <begin position="246"/>
        <end position="265"/>
    </location>
</feature>
<dbReference type="RefSeq" id="WP_141612355.1">
    <property type="nucleotide sequence ID" value="NZ_VIGC02000044.1"/>
</dbReference>
<reference evidence="2 3" key="1">
    <citation type="submission" date="2019-06" db="EMBL/GenBank/DDBJ databases">
        <title>Genome sequence of Litorilinea aerophila BAA-2444.</title>
        <authorList>
            <person name="Maclea K.S."/>
            <person name="Maurais E.G."/>
            <person name="Iannazzi L.C."/>
        </authorList>
    </citation>
    <scope>NUCLEOTIDE SEQUENCE [LARGE SCALE GENOMIC DNA]</scope>
    <source>
        <strain evidence="2 3">ATCC BAA-2444</strain>
    </source>
</reference>
<keyword evidence="1" id="KW-0472">Membrane</keyword>
<dbReference type="EMBL" id="VIGC01000044">
    <property type="protein sequence ID" value="TQE93257.1"/>
    <property type="molecule type" value="Genomic_DNA"/>
</dbReference>
<gene>
    <name evidence="2" type="ORF">FKZ61_22155</name>
</gene>
<feature type="transmembrane region" description="Helical" evidence="1">
    <location>
        <begin position="104"/>
        <end position="125"/>
    </location>
</feature>
<feature type="transmembrane region" description="Helical" evidence="1">
    <location>
        <begin position="20"/>
        <end position="40"/>
    </location>
</feature>